<protein>
    <recommendedName>
        <fullName evidence="1">RFX1-4/6/8-like BCD domain-containing protein</fullName>
    </recommendedName>
</protein>
<dbReference type="AlphaFoldDB" id="A0A1X2GFX6"/>
<feature type="domain" description="RFX1-4/6/8-like BCD" evidence="1">
    <location>
        <begin position="59"/>
        <end position="329"/>
    </location>
</feature>
<dbReference type="EMBL" id="MCGT01000017">
    <property type="protein sequence ID" value="ORX52825.1"/>
    <property type="molecule type" value="Genomic_DNA"/>
</dbReference>
<evidence type="ECO:0000259" key="1">
    <source>
        <dbReference type="Pfam" id="PF25340"/>
    </source>
</evidence>
<evidence type="ECO:0000313" key="3">
    <source>
        <dbReference type="Proteomes" id="UP000242146"/>
    </source>
</evidence>
<gene>
    <name evidence="2" type="ORF">DM01DRAFT_348872</name>
</gene>
<sequence>MFSFSANPHFASVPASQFILNPAQRHQLLFLPDLSCFEKSNEPVAKSNSEISFLWWLSATYDFYCYHMYSCITEMKLDQLQVCVELVYRTIYNTTQGSKVNASSTYTDFIGIWDEFLFERLILDAIPKLGQDVDSHKVGNLKAILQQMSDVHMPNKYFHTNLYNRKNEALAGALTALHRRLVLNEHACTVVTMLSDPSTRRDMRDDWSSPLLRDIFREITALLDVGQDAAFSTLRYDILSRITNLLPSTHLWLQWIKTVATKLVVETNGKTVEGPLDRVTASSAMIKWNMCMGLIIQRLQIEPAKSIEHFQELRMFLDYAMFYHLHENLYSQGDMNLF</sequence>
<evidence type="ECO:0000313" key="2">
    <source>
        <dbReference type="EMBL" id="ORX52825.1"/>
    </source>
</evidence>
<accession>A0A1X2GFX6</accession>
<reference evidence="2 3" key="1">
    <citation type="submission" date="2016-07" db="EMBL/GenBank/DDBJ databases">
        <title>Pervasive Adenine N6-methylation of Active Genes in Fungi.</title>
        <authorList>
            <consortium name="DOE Joint Genome Institute"/>
            <person name="Mondo S.J."/>
            <person name="Dannebaum R.O."/>
            <person name="Kuo R.C."/>
            <person name="Labutti K."/>
            <person name="Haridas S."/>
            <person name="Kuo A."/>
            <person name="Salamov A."/>
            <person name="Ahrendt S.R."/>
            <person name="Lipzen A."/>
            <person name="Sullivan W."/>
            <person name="Andreopoulos W.B."/>
            <person name="Clum A."/>
            <person name="Lindquist E."/>
            <person name="Daum C."/>
            <person name="Ramamoorthy G.K."/>
            <person name="Gryganskyi A."/>
            <person name="Culley D."/>
            <person name="Magnuson J.K."/>
            <person name="James T.Y."/>
            <person name="O'Malley M.A."/>
            <person name="Stajich J.E."/>
            <person name="Spatafora J.W."/>
            <person name="Visel A."/>
            <person name="Grigoriev I.V."/>
        </authorList>
    </citation>
    <scope>NUCLEOTIDE SEQUENCE [LARGE SCALE GENOMIC DNA]</scope>
    <source>
        <strain evidence="2 3">NRRL 3301</strain>
    </source>
</reference>
<proteinExistence type="predicted"/>
<dbReference type="Proteomes" id="UP000242146">
    <property type="component" value="Unassembled WGS sequence"/>
</dbReference>
<dbReference type="OrthoDB" id="10651593at2759"/>
<dbReference type="Pfam" id="PF25340">
    <property type="entry name" value="BCD_RFX"/>
    <property type="match status" value="1"/>
</dbReference>
<organism evidence="2 3">
    <name type="scientific">Hesseltinella vesiculosa</name>
    <dbReference type="NCBI Taxonomy" id="101127"/>
    <lineage>
        <taxon>Eukaryota</taxon>
        <taxon>Fungi</taxon>
        <taxon>Fungi incertae sedis</taxon>
        <taxon>Mucoromycota</taxon>
        <taxon>Mucoromycotina</taxon>
        <taxon>Mucoromycetes</taxon>
        <taxon>Mucorales</taxon>
        <taxon>Cunninghamellaceae</taxon>
        <taxon>Hesseltinella</taxon>
    </lineage>
</organism>
<dbReference type="InterPro" id="IPR057321">
    <property type="entry name" value="RFX1-4/6/8-like_BCD"/>
</dbReference>
<name>A0A1X2GFX6_9FUNG</name>
<keyword evidence="3" id="KW-1185">Reference proteome</keyword>
<comment type="caution">
    <text evidence="2">The sequence shown here is derived from an EMBL/GenBank/DDBJ whole genome shotgun (WGS) entry which is preliminary data.</text>
</comment>